<protein>
    <submittedName>
        <fullName evidence="1">Uncharacterized protein</fullName>
    </submittedName>
</protein>
<proteinExistence type="predicted"/>
<dbReference type="SUPFAM" id="SSF82171">
    <property type="entry name" value="DPP6 N-terminal domain-like"/>
    <property type="match status" value="1"/>
</dbReference>
<organism evidence="1">
    <name type="scientific">uncultured Chloroflexota bacterium</name>
    <dbReference type="NCBI Taxonomy" id="166587"/>
    <lineage>
        <taxon>Bacteria</taxon>
        <taxon>Bacillati</taxon>
        <taxon>Chloroflexota</taxon>
        <taxon>environmental samples</taxon>
    </lineage>
</organism>
<gene>
    <name evidence="1" type="ORF">HGMM_F14G08C17</name>
</gene>
<reference evidence="1" key="2">
    <citation type="journal article" date="2012" name="PLoS ONE">
        <title>A Deeply Branching Thermophilic Bacterium with an Ancient Acetyl-CoA Pathway Dominates a Subsurface Ecosystem.</title>
        <authorList>
            <person name="Takami H."/>
            <person name="Noguchi H."/>
            <person name="Takaki Y."/>
            <person name="Uchiyama I."/>
            <person name="Toyoda A."/>
            <person name="Nishi S."/>
            <person name="Chee G.-J."/>
            <person name="Arai W."/>
            <person name="Nunoura T."/>
            <person name="Itoh T."/>
            <person name="Hattori M."/>
            <person name="Takai K."/>
        </authorList>
    </citation>
    <scope>NUCLEOTIDE SEQUENCE</scope>
</reference>
<sequence length="345" mass="39148">MLTREAGDTAPAFSPDGEWVIFWRGEALWSVGRSGEPHALVTGEYLRLLTAAPLRLFAWDWMPGTANLFFTTEERVKERWQPRFDLHVVDVRGGQPILVLEAGQGGVPFVSPRGVWLALVRQGEIALSRTNPLEARRVFTYKSVPGYLPQAHWLRDESGFVLLLPPDPSQPTPTPEPSSEYPALLPTQWWGISVEGRARLLGEFEAEKFNIASPLIAPNGDQLLYLYPYRKRGQHELHIRDVLGNDLFYTSYRYGQIGAVAWLPDEMHFVYWADTPQSLWLGHYGEPGRPLAIDMRIDALLWADLHFFLFRQGGEVYFQTWQGERKRLMQGCGPGVDVFLAVAGE</sequence>
<name>H5SDY1_9CHLR</name>
<dbReference type="AlphaFoldDB" id="H5SDY1"/>
<accession>H5SDY1</accession>
<dbReference type="EMBL" id="AP011686">
    <property type="protein sequence ID" value="BAL54367.1"/>
    <property type="molecule type" value="Genomic_DNA"/>
</dbReference>
<dbReference type="Gene3D" id="2.120.10.30">
    <property type="entry name" value="TolB, C-terminal domain"/>
    <property type="match status" value="1"/>
</dbReference>
<evidence type="ECO:0000313" key="1">
    <source>
        <dbReference type="EMBL" id="BAL54367.1"/>
    </source>
</evidence>
<reference evidence="1" key="1">
    <citation type="journal article" date="2005" name="Environ. Microbiol.">
        <title>Genetic and functional properties of uncultivated thermophilic crenarchaeotes from a subsurface gold mine as revealed by analysis of genome fragments.</title>
        <authorList>
            <person name="Nunoura T."/>
            <person name="Hirayama H."/>
            <person name="Takami H."/>
            <person name="Oida H."/>
            <person name="Nishi S."/>
            <person name="Shimamura S."/>
            <person name="Suzuki Y."/>
            <person name="Inagaki F."/>
            <person name="Takai K."/>
            <person name="Nealson K.H."/>
            <person name="Horikoshi K."/>
        </authorList>
    </citation>
    <scope>NUCLEOTIDE SEQUENCE</scope>
</reference>
<dbReference type="InterPro" id="IPR011042">
    <property type="entry name" value="6-blade_b-propeller_TolB-like"/>
</dbReference>